<proteinExistence type="predicted"/>
<sequence>MYFTLYFREPTPYTKFRNV</sequence>
<reference evidence="1" key="2">
    <citation type="journal article" date="2015" name="Fish Shellfish Immunol.">
        <title>Early steps in the European eel (Anguilla anguilla)-Vibrio vulnificus interaction in the gills: Role of the RtxA13 toxin.</title>
        <authorList>
            <person name="Callol A."/>
            <person name="Pajuelo D."/>
            <person name="Ebbesson L."/>
            <person name="Teles M."/>
            <person name="MacKenzie S."/>
            <person name="Amaro C."/>
        </authorList>
    </citation>
    <scope>NUCLEOTIDE SEQUENCE</scope>
</reference>
<reference evidence="1" key="1">
    <citation type="submission" date="2014-11" db="EMBL/GenBank/DDBJ databases">
        <authorList>
            <person name="Amaro Gonzalez C."/>
        </authorList>
    </citation>
    <scope>NUCLEOTIDE SEQUENCE</scope>
</reference>
<name>A0A0E9USR1_ANGAN</name>
<organism evidence="1">
    <name type="scientific">Anguilla anguilla</name>
    <name type="common">European freshwater eel</name>
    <name type="synonym">Muraena anguilla</name>
    <dbReference type="NCBI Taxonomy" id="7936"/>
    <lineage>
        <taxon>Eukaryota</taxon>
        <taxon>Metazoa</taxon>
        <taxon>Chordata</taxon>
        <taxon>Craniata</taxon>
        <taxon>Vertebrata</taxon>
        <taxon>Euteleostomi</taxon>
        <taxon>Actinopterygii</taxon>
        <taxon>Neopterygii</taxon>
        <taxon>Teleostei</taxon>
        <taxon>Anguilliformes</taxon>
        <taxon>Anguillidae</taxon>
        <taxon>Anguilla</taxon>
    </lineage>
</organism>
<dbReference type="EMBL" id="GBXM01039796">
    <property type="protein sequence ID" value="JAH68781.1"/>
    <property type="molecule type" value="Transcribed_RNA"/>
</dbReference>
<accession>A0A0E9USR1</accession>
<evidence type="ECO:0000313" key="1">
    <source>
        <dbReference type="EMBL" id="JAH68781.1"/>
    </source>
</evidence>
<protein>
    <submittedName>
        <fullName evidence="1">Uncharacterized protein</fullName>
    </submittedName>
</protein>
<dbReference type="AlphaFoldDB" id="A0A0E9USR1"/>